<dbReference type="Proteomes" id="UP001059596">
    <property type="component" value="Unassembled WGS sequence"/>
</dbReference>
<sequence length="61" mass="6036">MCGFGCGPYGYGPSGPCGPWCGPWCGPCALSLGPCSYSCCGGPKGCGPSGPACWPYGLYTC</sequence>
<name>A0A9P9YJJ8_9MUSC</name>
<evidence type="ECO:0000313" key="2">
    <source>
        <dbReference type="Proteomes" id="UP001059596"/>
    </source>
</evidence>
<accession>A0A9P9YJJ8</accession>
<proteinExistence type="predicted"/>
<dbReference type="AlphaFoldDB" id="A0A9P9YJJ8"/>
<protein>
    <submittedName>
        <fullName evidence="1">Uncharacterized protein</fullName>
    </submittedName>
</protein>
<comment type="caution">
    <text evidence="1">The sequence shown here is derived from an EMBL/GenBank/DDBJ whole genome shotgun (WGS) entry which is preliminary data.</text>
</comment>
<organism evidence="1 2">
    <name type="scientific">Drosophila gunungcola</name>
    <name type="common">fruit fly</name>
    <dbReference type="NCBI Taxonomy" id="103775"/>
    <lineage>
        <taxon>Eukaryota</taxon>
        <taxon>Metazoa</taxon>
        <taxon>Ecdysozoa</taxon>
        <taxon>Arthropoda</taxon>
        <taxon>Hexapoda</taxon>
        <taxon>Insecta</taxon>
        <taxon>Pterygota</taxon>
        <taxon>Neoptera</taxon>
        <taxon>Endopterygota</taxon>
        <taxon>Diptera</taxon>
        <taxon>Brachycera</taxon>
        <taxon>Muscomorpha</taxon>
        <taxon>Ephydroidea</taxon>
        <taxon>Drosophilidae</taxon>
        <taxon>Drosophila</taxon>
        <taxon>Sophophora</taxon>
    </lineage>
</organism>
<dbReference type="EMBL" id="JAMKOV010000008">
    <property type="protein sequence ID" value="KAI8038170.1"/>
    <property type="molecule type" value="Genomic_DNA"/>
</dbReference>
<evidence type="ECO:0000313" key="1">
    <source>
        <dbReference type="EMBL" id="KAI8038170.1"/>
    </source>
</evidence>
<reference evidence="1" key="1">
    <citation type="journal article" date="2023" name="Genome Biol. Evol.">
        <title>Long-read-based Genome Assembly of Drosophila gunungcola Reveals Fewer Chemosensory Genes in Flower-breeding Species.</title>
        <authorList>
            <person name="Negi A."/>
            <person name="Liao B.Y."/>
            <person name="Yeh S.D."/>
        </authorList>
    </citation>
    <scope>NUCLEOTIDE SEQUENCE</scope>
    <source>
        <strain evidence="1">Sukarami</strain>
    </source>
</reference>
<gene>
    <name evidence="1" type="ORF">M5D96_008859</name>
</gene>
<keyword evidence="2" id="KW-1185">Reference proteome</keyword>